<dbReference type="AlphaFoldDB" id="A0A9J6H1P6"/>
<name>A0A9J6H1P6_HAELO</name>
<dbReference type="Gene3D" id="2.40.160.120">
    <property type="match status" value="1"/>
</dbReference>
<dbReference type="VEuPathDB" id="VectorBase:HLOH_058886"/>
<dbReference type="GO" id="GO:0005794">
    <property type="term" value="C:Golgi apparatus"/>
    <property type="evidence" value="ECO:0007669"/>
    <property type="project" value="TreeGrafter"/>
</dbReference>
<dbReference type="GO" id="GO:0005829">
    <property type="term" value="C:cytosol"/>
    <property type="evidence" value="ECO:0007669"/>
    <property type="project" value="TreeGrafter"/>
</dbReference>
<dbReference type="PANTHER" id="PTHR10972">
    <property type="entry name" value="OXYSTEROL-BINDING PROTEIN-RELATED"/>
    <property type="match status" value="1"/>
</dbReference>
<keyword evidence="2" id="KW-1185">Reference proteome</keyword>
<dbReference type="PANTHER" id="PTHR10972:SF200">
    <property type="entry name" value="OXYSTEROL-BINDING PROTEIN-RELATED PROTEIN 9"/>
    <property type="match status" value="1"/>
</dbReference>
<dbReference type="OrthoDB" id="6494175at2759"/>
<dbReference type="GO" id="GO:0016020">
    <property type="term" value="C:membrane"/>
    <property type="evidence" value="ECO:0007669"/>
    <property type="project" value="TreeGrafter"/>
</dbReference>
<gene>
    <name evidence="1" type="ORF">HPB48_017055</name>
</gene>
<protein>
    <submittedName>
        <fullName evidence="1">Uncharacterized protein</fullName>
    </submittedName>
</protein>
<dbReference type="SUPFAM" id="SSF144000">
    <property type="entry name" value="Oxysterol-binding protein-like"/>
    <property type="match status" value="1"/>
</dbReference>
<organism evidence="1 2">
    <name type="scientific">Haemaphysalis longicornis</name>
    <name type="common">Bush tick</name>
    <dbReference type="NCBI Taxonomy" id="44386"/>
    <lineage>
        <taxon>Eukaryota</taxon>
        <taxon>Metazoa</taxon>
        <taxon>Ecdysozoa</taxon>
        <taxon>Arthropoda</taxon>
        <taxon>Chelicerata</taxon>
        <taxon>Arachnida</taxon>
        <taxon>Acari</taxon>
        <taxon>Parasitiformes</taxon>
        <taxon>Ixodida</taxon>
        <taxon>Ixodoidea</taxon>
        <taxon>Ixodidae</taxon>
        <taxon>Haemaphysalinae</taxon>
        <taxon>Haemaphysalis</taxon>
    </lineage>
</organism>
<sequence length="141" mass="16115">MSTRASERMLRVLRWYLASLYYVKRGDDVTKPLAPVLGETYRCSWQLVRDTENLGDVTYAAEQVSVNPPVTCVHAECVASGVEARVRLQPDAFCVGSYVQLRLHGLARIHLTQYAEEYALELPTGCMRYVKRERDELFDVL</sequence>
<dbReference type="EMBL" id="JABSTR010000011">
    <property type="protein sequence ID" value="KAH9381650.1"/>
    <property type="molecule type" value="Genomic_DNA"/>
</dbReference>
<dbReference type="GO" id="GO:0032934">
    <property type="term" value="F:sterol binding"/>
    <property type="evidence" value="ECO:0007669"/>
    <property type="project" value="TreeGrafter"/>
</dbReference>
<evidence type="ECO:0000313" key="2">
    <source>
        <dbReference type="Proteomes" id="UP000821853"/>
    </source>
</evidence>
<comment type="caution">
    <text evidence="1">The sequence shown here is derived from an EMBL/GenBank/DDBJ whole genome shotgun (WGS) entry which is preliminary data.</text>
</comment>
<evidence type="ECO:0000313" key="1">
    <source>
        <dbReference type="EMBL" id="KAH9381650.1"/>
    </source>
</evidence>
<dbReference type="InterPro" id="IPR037239">
    <property type="entry name" value="OSBP_sf"/>
</dbReference>
<dbReference type="Proteomes" id="UP000821853">
    <property type="component" value="Chromosome 9"/>
</dbReference>
<reference evidence="1 2" key="1">
    <citation type="journal article" date="2020" name="Cell">
        <title>Large-Scale Comparative Analyses of Tick Genomes Elucidate Their Genetic Diversity and Vector Capacities.</title>
        <authorList>
            <consortium name="Tick Genome and Microbiome Consortium (TIGMIC)"/>
            <person name="Jia N."/>
            <person name="Wang J."/>
            <person name="Shi W."/>
            <person name="Du L."/>
            <person name="Sun Y."/>
            <person name="Zhan W."/>
            <person name="Jiang J.F."/>
            <person name="Wang Q."/>
            <person name="Zhang B."/>
            <person name="Ji P."/>
            <person name="Bell-Sakyi L."/>
            <person name="Cui X.M."/>
            <person name="Yuan T.T."/>
            <person name="Jiang B.G."/>
            <person name="Yang W.F."/>
            <person name="Lam T.T."/>
            <person name="Chang Q.C."/>
            <person name="Ding S.J."/>
            <person name="Wang X.J."/>
            <person name="Zhu J.G."/>
            <person name="Ruan X.D."/>
            <person name="Zhao L."/>
            <person name="Wei J.T."/>
            <person name="Ye R.Z."/>
            <person name="Que T.C."/>
            <person name="Du C.H."/>
            <person name="Zhou Y.H."/>
            <person name="Cheng J.X."/>
            <person name="Dai P.F."/>
            <person name="Guo W.B."/>
            <person name="Han X.H."/>
            <person name="Huang E.J."/>
            <person name="Li L.F."/>
            <person name="Wei W."/>
            <person name="Gao Y.C."/>
            <person name="Liu J.Z."/>
            <person name="Shao H.Z."/>
            <person name="Wang X."/>
            <person name="Wang C.C."/>
            <person name="Yang T.C."/>
            <person name="Huo Q.B."/>
            <person name="Li W."/>
            <person name="Chen H.Y."/>
            <person name="Chen S.E."/>
            <person name="Zhou L.G."/>
            <person name="Ni X.B."/>
            <person name="Tian J.H."/>
            <person name="Sheng Y."/>
            <person name="Liu T."/>
            <person name="Pan Y.S."/>
            <person name="Xia L.Y."/>
            <person name="Li J."/>
            <person name="Zhao F."/>
            <person name="Cao W.C."/>
        </authorList>
    </citation>
    <scope>NUCLEOTIDE SEQUENCE [LARGE SCALE GENOMIC DNA]</scope>
    <source>
        <strain evidence="1">HaeL-2018</strain>
    </source>
</reference>
<dbReference type="InterPro" id="IPR000648">
    <property type="entry name" value="Oxysterol-bd"/>
</dbReference>
<dbReference type="Pfam" id="PF01237">
    <property type="entry name" value="Oxysterol_BP"/>
    <property type="match status" value="1"/>
</dbReference>
<proteinExistence type="predicted"/>
<accession>A0A9J6H1P6</accession>